<proteinExistence type="predicted"/>
<evidence type="ECO:0000256" key="1">
    <source>
        <dbReference type="SAM" id="MobiDB-lite"/>
    </source>
</evidence>
<dbReference type="VEuPathDB" id="FungiDB:TRICI_002851"/>
<reference evidence="2" key="1">
    <citation type="journal article" date="2019" name="G3 (Bethesda)">
        <title>Genome Assemblies of Two Rare Opportunistic Yeast Pathogens: Diutina rugosa (syn. Candida rugosa) and Trichomonascus ciferrii (syn. Candida ciferrii).</title>
        <authorList>
            <person name="Mixao V."/>
            <person name="Saus E."/>
            <person name="Hansen A.P."/>
            <person name="Lass-Florl C."/>
            <person name="Gabaldon T."/>
        </authorList>
    </citation>
    <scope>NUCLEOTIDE SEQUENCE</scope>
    <source>
        <strain evidence="2">CBS 4856</strain>
    </source>
</reference>
<organism evidence="2 3">
    <name type="scientific">Trichomonascus ciferrii</name>
    <dbReference type="NCBI Taxonomy" id="44093"/>
    <lineage>
        <taxon>Eukaryota</taxon>
        <taxon>Fungi</taxon>
        <taxon>Dikarya</taxon>
        <taxon>Ascomycota</taxon>
        <taxon>Saccharomycotina</taxon>
        <taxon>Dipodascomycetes</taxon>
        <taxon>Dipodascales</taxon>
        <taxon>Trichomonascaceae</taxon>
        <taxon>Trichomonascus</taxon>
        <taxon>Trichomonascus ciferrii complex</taxon>
    </lineage>
</organism>
<sequence length="261" mass="28990">MATLRSNKENLSVGFAAPKTPGAKPQANASMFTTPKTTSRVPLGGKDRNANHFTVQKQSVKRQPLSGPSSTKKKSSSKPQLAEKQVTIAEPDDDDDFEIEFMPEKPQPLEDLPLDHIDLDYNAVGQLCKQPSFHEDEADVFKKPVSSWLDNLDKIPVLTEITTNNNPPPPSSKPKPQPSKKEPLKPRTGAGAALKPKSSFMAPTKSAQAKQRVPSSRHRHNNKENIVMHHHPPPKKHLHHPPAMDVDVSMDQLHQSLEWDF</sequence>
<feature type="compositionally biased region" description="Basic residues" evidence="1">
    <location>
        <begin position="228"/>
        <end position="240"/>
    </location>
</feature>
<feature type="compositionally biased region" description="Polar residues" evidence="1">
    <location>
        <begin position="27"/>
        <end position="40"/>
    </location>
</feature>
<evidence type="ECO:0000313" key="2">
    <source>
        <dbReference type="EMBL" id="KAA8914775.1"/>
    </source>
</evidence>
<protein>
    <submittedName>
        <fullName evidence="2">Uncharacterized protein</fullName>
    </submittedName>
</protein>
<dbReference type="AlphaFoldDB" id="A0A642V6Q7"/>
<dbReference type="Proteomes" id="UP000761534">
    <property type="component" value="Unassembled WGS sequence"/>
</dbReference>
<keyword evidence="3" id="KW-1185">Reference proteome</keyword>
<accession>A0A642V6Q7</accession>
<dbReference type="EMBL" id="SWFS01000194">
    <property type="protein sequence ID" value="KAA8914775.1"/>
    <property type="molecule type" value="Genomic_DNA"/>
</dbReference>
<evidence type="ECO:0000313" key="3">
    <source>
        <dbReference type="Proteomes" id="UP000761534"/>
    </source>
</evidence>
<feature type="region of interest" description="Disordered" evidence="1">
    <location>
        <begin position="159"/>
        <end position="243"/>
    </location>
</feature>
<feature type="region of interest" description="Disordered" evidence="1">
    <location>
        <begin position="1"/>
        <end position="112"/>
    </location>
</feature>
<name>A0A642V6Q7_9ASCO</name>
<feature type="compositionally biased region" description="Pro residues" evidence="1">
    <location>
        <begin position="166"/>
        <end position="177"/>
    </location>
</feature>
<comment type="caution">
    <text evidence="2">The sequence shown here is derived from an EMBL/GenBank/DDBJ whole genome shotgun (WGS) entry which is preliminary data.</text>
</comment>
<feature type="compositionally biased region" description="Acidic residues" evidence="1">
    <location>
        <begin position="90"/>
        <end position="101"/>
    </location>
</feature>
<gene>
    <name evidence="2" type="ORF">TRICI_002851</name>
</gene>